<evidence type="ECO:0000313" key="3">
    <source>
        <dbReference type="WBParaSite" id="ALUE_0000814501-mRNA-1"/>
    </source>
</evidence>
<protein>
    <submittedName>
        <fullName evidence="3">Uncharacterized protein</fullName>
    </submittedName>
</protein>
<keyword evidence="2" id="KW-1185">Reference proteome</keyword>
<name>A0A0M3HXP9_ASCLU</name>
<proteinExistence type="predicted"/>
<organism evidence="2 3">
    <name type="scientific">Ascaris lumbricoides</name>
    <name type="common">Giant roundworm</name>
    <dbReference type="NCBI Taxonomy" id="6252"/>
    <lineage>
        <taxon>Eukaryota</taxon>
        <taxon>Metazoa</taxon>
        <taxon>Ecdysozoa</taxon>
        <taxon>Nematoda</taxon>
        <taxon>Chromadorea</taxon>
        <taxon>Rhabditida</taxon>
        <taxon>Spirurina</taxon>
        <taxon>Ascaridomorpha</taxon>
        <taxon>Ascaridoidea</taxon>
        <taxon>Ascarididae</taxon>
        <taxon>Ascaris</taxon>
    </lineage>
</organism>
<sequence>MLSEQRRQQTSTAFLLSAQENDVLESERIALHRRPCEVNENDASFSGKRRGIEAKSPMKTHSDEARKLIAVSERNDEKASGGEKKTLGLCSVTRPTL</sequence>
<evidence type="ECO:0000313" key="2">
    <source>
        <dbReference type="Proteomes" id="UP000036681"/>
    </source>
</evidence>
<dbReference type="AlphaFoldDB" id="A0A0M3HXP9"/>
<feature type="region of interest" description="Disordered" evidence="1">
    <location>
        <begin position="41"/>
        <end position="65"/>
    </location>
</feature>
<reference evidence="3" key="1">
    <citation type="submission" date="2017-02" db="UniProtKB">
        <authorList>
            <consortium name="WormBaseParasite"/>
        </authorList>
    </citation>
    <scope>IDENTIFICATION</scope>
</reference>
<dbReference type="WBParaSite" id="ALUE_0000814501-mRNA-1">
    <property type="protein sequence ID" value="ALUE_0000814501-mRNA-1"/>
    <property type="gene ID" value="ALUE_0000814501"/>
</dbReference>
<evidence type="ECO:0000256" key="1">
    <source>
        <dbReference type="SAM" id="MobiDB-lite"/>
    </source>
</evidence>
<dbReference type="Proteomes" id="UP000036681">
    <property type="component" value="Unplaced"/>
</dbReference>
<accession>A0A0M3HXP9</accession>